<protein>
    <submittedName>
        <fullName evidence="2">DUF6328 family protein</fullName>
    </submittedName>
</protein>
<reference evidence="2" key="1">
    <citation type="submission" date="2022-09" db="EMBL/GenBank/DDBJ databases">
        <title>Taxonomy of Curtobacterium flaccumfaciens.</title>
        <authorList>
            <person name="Osdaghi E."/>
            <person name="Taghavi S.M."/>
            <person name="Hamidizade M."/>
            <person name="Abachi H."/>
            <person name="Fazliarab A."/>
            <person name="Baeyen S."/>
            <person name="Portier P."/>
            <person name="Van Vaerenbergh J."/>
            <person name="Jacques M.-A."/>
        </authorList>
    </citation>
    <scope>NUCLEOTIDE SEQUENCE</scope>
    <source>
        <strain evidence="2">AGQB46</strain>
    </source>
</reference>
<dbReference type="Pfam" id="PF19853">
    <property type="entry name" value="DUF6328"/>
    <property type="match status" value="1"/>
</dbReference>
<organism evidence="2 3">
    <name type="scientific">Curtobacterium poinsettiae</name>
    <dbReference type="NCBI Taxonomy" id="159612"/>
    <lineage>
        <taxon>Bacteria</taxon>
        <taxon>Bacillati</taxon>
        <taxon>Actinomycetota</taxon>
        <taxon>Actinomycetes</taxon>
        <taxon>Micrococcales</taxon>
        <taxon>Microbacteriaceae</taxon>
        <taxon>Curtobacterium</taxon>
    </lineage>
</organism>
<dbReference type="AlphaFoldDB" id="A0A9Q9P9J6"/>
<dbReference type="Proteomes" id="UP001062223">
    <property type="component" value="Chromosome"/>
</dbReference>
<dbReference type="EMBL" id="CP106879">
    <property type="protein sequence ID" value="UYC81725.1"/>
    <property type="molecule type" value="Genomic_DNA"/>
</dbReference>
<accession>A0A9Q9P9J6</accession>
<sequence length="169" mass="18463">MSETERGRHETPTERWDRNWVDIQQELRIVQTGTQILAGFLLTLPFQQRFTSLSDRQETVYLVLVVLAVVVTVVALSAVATHRLVFRQRQKHDLVRVGNVILLAALIASALLFSGTVYFVFDVVLGGAGGVIGGVAVFVGTAALWTALPFGLRRTERDADGANDRSSAG</sequence>
<evidence type="ECO:0000313" key="2">
    <source>
        <dbReference type="EMBL" id="UYC81725.1"/>
    </source>
</evidence>
<feature type="transmembrane region" description="Helical" evidence="1">
    <location>
        <begin position="127"/>
        <end position="148"/>
    </location>
</feature>
<feature type="transmembrane region" description="Helical" evidence="1">
    <location>
        <begin position="100"/>
        <end position="121"/>
    </location>
</feature>
<keyword evidence="1" id="KW-0472">Membrane</keyword>
<dbReference type="InterPro" id="IPR046291">
    <property type="entry name" value="DUF6328"/>
</dbReference>
<dbReference type="RefSeq" id="WP_182067163.1">
    <property type="nucleotide sequence ID" value="NZ_CP106879.1"/>
</dbReference>
<keyword evidence="1" id="KW-1133">Transmembrane helix</keyword>
<dbReference type="KEGG" id="cpoi:OE229_04485"/>
<proteinExistence type="predicted"/>
<evidence type="ECO:0000313" key="3">
    <source>
        <dbReference type="Proteomes" id="UP001062223"/>
    </source>
</evidence>
<keyword evidence="1" id="KW-0812">Transmembrane</keyword>
<gene>
    <name evidence="2" type="ORF">OE229_04485</name>
</gene>
<name>A0A9Q9P9J6_9MICO</name>
<feature type="transmembrane region" description="Helical" evidence="1">
    <location>
        <begin position="59"/>
        <end position="79"/>
    </location>
</feature>
<evidence type="ECO:0000256" key="1">
    <source>
        <dbReference type="SAM" id="Phobius"/>
    </source>
</evidence>